<dbReference type="InterPro" id="IPR048733">
    <property type="entry name" value="CFA69_ARM_dom"/>
</dbReference>
<gene>
    <name evidence="2" type="ORF">BN9_006480</name>
</gene>
<proteinExistence type="predicted"/>
<evidence type="ECO:0000259" key="1">
    <source>
        <dbReference type="Pfam" id="PF21049"/>
    </source>
</evidence>
<feature type="domain" description="Cilia- and flagella-associated protein 69 ARM repeats" evidence="1">
    <location>
        <begin position="328"/>
        <end position="535"/>
    </location>
</feature>
<dbReference type="InParanoid" id="A0A024FZ70"/>
<keyword evidence="3" id="KW-1185">Reference proteome</keyword>
<sequence length="971" mass="109892">MTSREEVDEAAFGALCKDKEYSNLDPFIKIFRSVSDPQTATISSRHLALARYVVYQNAIGWKIESFELLNKFLQLLRDKILNDQLEFLPVLHDAIELCCKPFRRFKSNEELAASERIGALLRTLSQLLLVFQNRKTQKIILAFLLRFTKGECLGPINYDARSVRAAKEVRPGPNACNLTDSISQTRKDDLMRVQKHCQLLMREANVVYIIVQLLEALSTCDPVLEVTRHPDALVESKPQDDSVSFVQVRDTEILYALLCIIDGFSTYNPSAEDFVALGGVRWLVVVLDTINSSKHEFISPLLNIFSNLLQSNKSDLERNKIFSSRNELLKHYRVNNAMFVLANETSVASLMRVMVMLVQFGSRDHEKHLRNDCMIIIYMLSQRHRAIECYHRVGLTSCLLSYATSMEIDRISSIDIRLKQIDIRNCSTASTEDFEFKCILWRLIVHISCNDEAVRNEVIDYRFVEVILQYVKTSYEDLETKNQNNSRNRNLAMPGSQQYDTLQLLAIDILNMWSLTLHAHFAEIGGYQTLLALIKNGVVDGQQLEAIWQLFSQFVCSSRDAALQDELGSLKAVDICVEAMESSAGSGILSSALIVASELCRKHSANMYHFQVANGVHQVLMILEKECVRSRIENGVFSAAIHAVRSCIIGNATSELIFLGEDGVTTVLDAMCVATKSLRNQILAALVELAVNPAFVPSFTSWKSSKQQGRMLNAVQLLLQLVDNVKCDECCITKFDTMSDGDTVTQSDSEVDGNHVNEADVGLSRSFSSSEQKGRLLRPSSAAFNRLEEALEAAHVHEELGQRFNYEPKPRIDILPDSTFAPSTEPFKNQMDVSTIRVSIIFSLISAEALDSCALELSVQERLLLEGVKEYVALQTATMWKRVHEILHHVNIRPIYADAIHIQKQIEIGKATSLNIRRTQRSIAKQAEASETEEMEQFYDTIRQHRNQNIQAQYHSKHTKGFRRKLRSMPL</sequence>
<feature type="domain" description="Cilia- and flagella-associated protein 69 ARM repeats" evidence="1">
    <location>
        <begin position="589"/>
        <end position="721"/>
    </location>
</feature>
<accession>A0A024FZ70</accession>
<dbReference type="STRING" id="65357.A0A024FZ70"/>
<dbReference type="PANTHER" id="PTHR14716:SF0">
    <property type="entry name" value="CILIA- AND FLAGELLA-ASSOCIATED PROTEIN 69"/>
    <property type="match status" value="1"/>
</dbReference>
<dbReference type="OrthoDB" id="191673at2759"/>
<organism evidence="2 3">
    <name type="scientific">Albugo candida</name>
    <dbReference type="NCBI Taxonomy" id="65357"/>
    <lineage>
        <taxon>Eukaryota</taxon>
        <taxon>Sar</taxon>
        <taxon>Stramenopiles</taxon>
        <taxon>Oomycota</taxon>
        <taxon>Peronosporomycetes</taxon>
        <taxon>Albuginales</taxon>
        <taxon>Albuginaceae</taxon>
        <taxon>Albugo</taxon>
    </lineage>
</organism>
<evidence type="ECO:0000313" key="3">
    <source>
        <dbReference type="Proteomes" id="UP000053237"/>
    </source>
</evidence>
<evidence type="ECO:0000313" key="2">
    <source>
        <dbReference type="EMBL" id="CCI39864.1"/>
    </source>
</evidence>
<comment type="caution">
    <text evidence="2">The sequence shown here is derived from an EMBL/GenBank/DDBJ whole genome shotgun (WGS) entry which is preliminary data.</text>
</comment>
<dbReference type="InterPro" id="IPR048732">
    <property type="entry name" value="CFA69"/>
</dbReference>
<feature type="domain" description="Cilia- and flagella-associated protein 69 ARM repeats" evidence="1">
    <location>
        <begin position="29"/>
        <end position="152"/>
    </location>
</feature>
<reference evidence="2 3" key="1">
    <citation type="submission" date="2012-05" db="EMBL/GenBank/DDBJ databases">
        <title>Recombination and specialization in a pathogen metapopulation.</title>
        <authorList>
            <person name="Gardiner A."/>
            <person name="Kemen E."/>
            <person name="Schultz-Larsen T."/>
            <person name="MacLean D."/>
            <person name="Van Oosterhout C."/>
            <person name="Jones J.D.G."/>
        </authorList>
    </citation>
    <scope>NUCLEOTIDE SEQUENCE [LARGE SCALE GENOMIC DNA]</scope>
    <source>
        <strain evidence="2 3">Ac Nc2</strain>
    </source>
</reference>
<dbReference type="SUPFAM" id="SSF48371">
    <property type="entry name" value="ARM repeat"/>
    <property type="match status" value="1"/>
</dbReference>
<name>A0A024FZ70_9STRA</name>
<protein>
    <recommendedName>
        <fullName evidence="1">Cilia- and flagella-associated protein 69 ARM repeats domain-containing protein</fullName>
    </recommendedName>
</protein>
<dbReference type="Pfam" id="PF21049">
    <property type="entry name" value="CFA69_ARM_rpt"/>
    <property type="match status" value="3"/>
</dbReference>
<dbReference type="PANTHER" id="PTHR14716">
    <property type="entry name" value="CILIA- AND FLAGELLA-ASSOCIATED PROTEIN 69"/>
    <property type="match status" value="1"/>
</dbReference>
<dbReference type="Gene3D" id="1.25.10.10">
    <property type="entry name" value="Leucine-rich Repeat Variant"/>
    <property type="match status" value="1"/>
</dbReference>
<dbReference type="EMBL" id="CAIX01000004">
    <property type="protein sequence ID" value="CCI39864.1"/>
    <property type="molecule type" value="Genomic_DNA"/>
</dbReference>
<dbReference type="InterPro" id="IPR016024">
    <property type="entry name" value="ARM-type_fold"/>
</dbReference>
<dbReference type="InterPro" id="IPR011989">
    <property type="entry name" value="ARM-like"/>
</dbReference>
<dbReference type="Proteomes" id="UP000053237">
    <property type="component" value="Unassembled WGS sequence"/>
</dbReference>
<dbReference type="AlphaFoldDB" id="A0A024FZ70"/>